<keyword evidence="4" id="KW-1185">Reference proteome</keyword>
<feature type="domain" description="FAD-binding" evidence="1">
    <location>
        <begin position="2"/>
        <end position="313"/>
    </location>
</feature>
<dbReference type="Proteomes" id="UP001139054">
    <property type="component" value="Unassembled WGS sequence"/>
</dbReference>
<dbReference type="Proteomes" id="UP001139012">
    <property type="component" value="Unassembled WGS sequence"/>
</dbReference>
<protein>
    <submittedName>
        <fullName evidence="2">FAD-binding domain</fullName>
    </submittedName>
</protein>
<comment type="caution">
    <text evidence="2">The sequence shown here is derived from an EMBL/GenBank/DDBJ whole genome shotgun (WGS) entry which is preliminary data.</text>
</comment>
<proteinExistence type="predicted"/>
<dbReference type="Pfam" id="PF01494">
    <property type="entry name" value="FAD_binding_3"/>
    <property type="match status" value="1"/>
</dbReference>
<evidence type="ECO:0000313" key="3">
    <source>
        <dbReference type="EMBL" id="MCG2667667.1"/>
    </source>
</evidence>
<dbReference type="PANTHER" id="PTHR46865">
    <property type="entry name" value="OXIDOREDUCTASE-RELATED"/>
    <property type="match status" value="1"/>
</dbReference>
<reference evidence="2" key="1">
    <citation type="submission" date="2022-01" db="EMBL/GenBank/DDBJ databases">
        <title>Genome sequnece data of strain Bradyrhizobium sp. nov.</title>
        <authorList>
            <person name="Zhang J."/>
        </authorList>
    </citation>
    <scope>NUCLEOTIDE SEQUENCE</scope>
    <source>
        <strain evidence="3">WYCCWR 12774</strain>
        <strain evidence="2">WYCCWR 13023</strain>
    </source>
</reference>
<dbReference type="InterPro" id="IPR051704">
    <property type="entry name" value="FAD_aromatic-hydroxylase"/>
</dbReference>
<sequence length="398" mass="44595">MISGAGIAGPTLAYWLKAADFEATIVEQAPALRHGGYVIDFWGLGYDLAERMDLLGDINRVGYHARAMRIVNGTGQPVAGFGTEIFSELTAGRYVTLQRSDLSRLLFDKSQGQVETIFGDTIVSMEEQPDCVRVQFERERERRFDLVIGADGLHSRTRKLAFGPQSRFEKHLGYAVAAFEARGYRPRDEDIYMMYGRPGRMLGRFTLRDDRTLFLFVFVARQEELPITIDAQKALLRDLYRHDGWECRKVLGELEQTQSLYFDSVSQIRMQSWSCGRTALVGDAAFCVSLLAGQGSALAMISAYVLAGELGAAAGQYRLAFNRYEALLRRYINGKQRGAERFAGAFAPKTQLGLLFRNLVVKAFAFPGLARLAVGRDIADSMQFPEYNWPSLDKRAIA</sequence>
<dbReference type="InterPro" id="IPR002938">
    <property type="entry name" value="FAD-bd"/>
</dbReference>
<evidence type="ECO:0000313" key="4">
    <source>
        <dbReference type="Proteomes" id="UP001139012"/>
    </source>
</evidence>
<dbReference type="InterPro" id="IPR036188">
    <property type="entry name" value="FAD/NAD-bd_sf"/>
</dbReference>
<dbReference type="Gene3D" id="3.30.9.10">
    <property type="entry name" value="D-Amino Acid Oxidase, subunit A, domain 2"/>
    <property type="match status" value="1"/>
</dbReference>
<dbReference type="GO" id="GO:0071949">
    <property type="term" value="F:FAD binding"/>
    <property type="evidence" value="ECO:0007669"/>
    <property type="project" value="InterPro"/>
</dbReference>
<evidence type="ECO:0000313" key="5">
    <source>
        <dbReference type="Proteomes" id="UP001139054"/>
    </source>
</evidence>
<dbReference type="AlphaFoldDB" id="A0A9X1RC97"/>
<dbReference type="EMBL" id="JAKLTY010000016">
    <property type="protein sequence ID" value="MCG2629841.1"/>
    <property type="molecule type" value="Genomic_DNA"/>
</dbReference>
<name>A0A9X1RC97_9BRAD</name>
<dbReference type="Gene3D" id="3.50.50.60">
    <property type="entry name" value="FAD/NAD(P)-binding domain"/>
    <property type="match status" value="1"/>
</dbReference>
<accession>A0A9X1RC97</accession>
<dbReference type="EMBL" id="JAKLUA010000003">
    <property type="protein sequence ID" value="MCG2667667.1"/>
    <property type="molecule type" value="Genomic_DNA"/>
</dbReference>
<evidence type="ECO:0000259" key="1">
    <source>
        <dbReference type="Pfam" id="PF01494"/>
    </source>
</evidence>
<dbReference type="SUPFAM" id="SSF51905">
    <property type="entry name" value="FAD/NAD(P)-binding domain"/>
    <property type="match status" value="1"/>
</dbReference>
<dbReference type="PANTHER" id="PTHR46865:SF8">
    <property type="entry name" value="POSSIBLE OXIDOREDUCTASE"/>
    <property type="match status" value="1"/>
</dbReference>
<evidence type="ECO:0000313" key="2">
    <source>
        <dbReference type="EMBL" id="MCG2629841.1"/>
    </source>
</evidence>
<gene>
    <name evidence="3" type="ORF">L6637_11935</name>
    <name evidence="2" type="ORF">L6654_24755</name>
</gene>
<organism evidence="2 5">
    <name type="scientific">Bradyrhizobium zhengyangense</name>
    <dbReference type="NCBI Taxonomy" id="2911009"/>
    <lineage>
        <taxon>Bacteria</taxon>
        <taxon>Pseudomonadati</taxon>
        <taxon>Pseudomonadota</taxon>
        <taxon>Alphaproteobacteria</taxon>
        <taxon>Hyphomicrobiales</taxon>
        <taxon>Nitrobacteraceae</taxon>
        <taxon>Bradyrhizobium</taxon>
    </lineage>
</organism>
<dbReference type="NCBIfam" id="NF005761">
    <property type="entry name" value="PRK07588.1"/>
    <property type="match status" value="1"/>
</dbReference>
<dbReference type="RefSeq" id="WP_237864254.1">
    <property type="nucleotide sequence ID" value="NZ_JAKLTY010000016.1"/>
</dbReference>